<comment type="caution">
    <text evidence="2">The sequence shown here is derived from an EMBL/GenBank/DDBJ whole genome shotgun (WGS) entry which is preliminary data.</text>
</comment>
<sequence>MPTVFDAKTAQKHKALHSFCYRPKVRFEEQQVGEDVILVLRAHPVTQISWVVTAVLLLFVPLFVNLFTAPLLQISESLFVNFFWYASIFSYVLLNIIDWTFNVGIITNRRVIDINYNIIISREVAATTMQEIVDVTGSSSGFLPSIFNYGDVNIQTPGTNQNIEFLQTPRPSEVVAIVNQLMEDRII</sequence>
<gene>
    <name evidence="2" type="ORF">A2799_00370</name>
</gene>
<proteinExistence type="predicted"/>
<evidence type="ECO:0008006" key="4">
    <source>
        <dbReference type="Google" id="ProtNLM"/>
    </source>
</evidence>
<accession>A0A1F7GKY1</accession>
<reference evidence="2 3" key="1">
    <citation type="journal article" date="2016" name="Nat. Commun.">
        <title>Thousands of microbial genomes shed light on interconnected biogeochemical processes in an aquifer system.</title>
        <authorList>
            <person name="Anantharaman K."/>
            <person name="Brown C.T."/>
            <person name="Hug L.A."/>
            <person name="Sharon I."/>
            <person name="Castelle C.J."/>
            <person name="Probst A.J."/>
            <person name="Thomas B.C."/>
            <person name="Singh A."/>
            <person name="Wilkins M.J."/>
            <person name="Karaoz U."/>
            <person name="Brodie E.L."/>
            <person name="Williams K.H."/>
            <person name="Hubbard S.S."/>
            <person name="Banfield J.F."/>
        </authorList>
    </citation>
    <scope>NUCLEOTIDE SEQUENCE [LARGE SCALE GENOMIC DNA]</scope>
</reference>
<keyword evidence="1" id="KW-0472">Membrane</keyword>
<protein>
    <recommendedName>
        <fullName evidence="4">DUF304 domain-containing protein</fullName>
    </recommendedName>
</protein>
<evidence type="ECO:0000256" key="1">
    <source>
        <dbReference type="SAM" id="Phobius"/>
    </source>
</evidence>
<keyword evidence="1" id="KW-0812">Transmembrane</keyword>
<keyword evidence="1" id="KW-1133">Transmembrane helix</keyword>
<feature type="transmembrane region" description="Helical" evidence="1">
    <location>
        <begin position="82"/>
        <end position="101"/>
    </location>
</feature>
<dbReference type="Proteomes" id="UP000176850">
    <property type="component" value="Unassembled WGS sequence"/>
</dbReference>
<evidence type="ECO:0000313" key="3">
    <source>
        <dbReference type="Proteomes" id="UP000176850"/>
    </source>
</evidence>
<organism evidence="2 3">
    <name type="scientific">Candidatus Roizmanbacteria bacterium RIFCSPHIGHO2_01_FULL_39_24</name>
    <dbReference type="NCBI Taxonomy" id="1802032"/>
    <lineage>
        <taxon>Bacteria</taxon>
        <taxon>Candidatus Roizmaniibacteriota</taxon>
    </lineage>
</organism>
<dbReference type="AlphaFoldDB" id="A0A1F7GKY1"/>
<name>A0A1F7GKY1_9BACT</name>
<dbReference type="EMBL" id="MFZH01000009">
    <property type="protein sequence ID" value="OGK19577.1"/>
    <property type="molecule type" value="Genomic_DNA"/>
</dbReference>
<feature type="transmembrane region" description="Helical" evidence="1">
    <location>
        <begin position="48"/>
        <end position="70"/>
    </location>
</feature>
<evidence type="ECO:0000313" key="2">
    <source>
        <dbReference type="EMBL" id="OGK19577.1"/>
    </source>
</evidence>